<organism evidence="2 3">
    <name type="scientific">Henosepilachna vigintioctopunctata</name>
    <dbReference type="NCBI Taxonomy" id="420089"/>
    <lineage>
        <taxon>Eukaryota</taxon>
        <taxon>Metazoa</taxon>
        <taxon>Ecdysozoa</taxon>
        <taxon>Arthropoda</taxon>
        <taxon>Hexapoda</taxon>
        <taxon>Insecta</taxon>
        <taxon>Pterygota</taxon>
        <taxon>Neoptera</taxon>
        <taxon>Endopterygota</taxon>
        <taxon>Coleoptera</taxon>
        <taxon>Polyphaga</taxon>
        <taxon>Cucujiformia</taxon>
        <taxon>Coccinelloidea</taxon>
        <taxon>Coccinellidae</taxon>
        <taxon>Epilachninae</taxon>
        <taxon>Epilachnini</taxon>
        <taxon>Henosepilachna</taxon>
    </lineage>
</organism>
<keyword evidence="1" id="KW-0812">Transmembrane</keyword>
<name>A0AAW1THE7_9CUCU</name>
<sequence length="96" mass="11453">MIFIAKNNRDQQRSTIHYHPRHNFTYLQNENPNETSDNPRSTDLIEDYWLATFIFTKILAADFGVVFRRARFRLVAYCRVVKYNTAAELQPLKRKS</sequence>
<keyword evidence="1" id="KW-0472">Membrane</keyword>
<accession>A0AAW1THE7</accession>
<proteinExistence type="predicted"/>
<reference evidence="2 3" key="1">
    <citation type="submission" date="2023-03" db="EMBL/GenBank/DDBJ databases">
        <title>Genome insight into feeding habits of ladybird beetles.</title>
        <authorList>
            <person name="Li H.-S."/>
            <person name="Huang Y.-H."/>
            <person name="Pang H."/>
        </authorList>
    </citation>
    <scope>NUCLEOTIDE SEQUENCE [LARGE SCALE GENOMIC DNA]</scope>
    <source>
        <strain evidence="2">SYSU_2023b</strain>
        <tissue evidence="2">Whole body</tissue>
    </source>
</reference>
<dbReference type="EMBL" id="JARQZJ010000001">
    <property type="protein sequence ID" value="KAK9869621.1"/>
    <property type="molecule type" value="Genomic_DNA"/>
</dbReference>
<evidence type="ECO:0000313" key="3">
    <source>
        <dbReference type="Proteomes" id="UP001431783"/>
    </source>
</evidence>
<keyword evidence="1" id="KW-1133">Transmembrane helix</keyword>
<evidence type="ECO:0000256" key="1">
    <source>
        <dbReference type="SAM" id="Phobius"/>
    </source>
</evidence>
<dbReference type="AlphaFoldDB" id="A0AAW1THE7"/>
<feature type="transmembrane region" description="Helical" evidence="1">
    <location>
        <begin position="48"/>
        <end position="67"/>
    </location>
</feature>
<comment type="caution">
    <text evidence="2">The sequence shown here is derived from an EMBL/GenBank/DDBJ whole genome shotgun (WGS) entry which is preliminary data.</text>
</comment>
<gene>
    <name evidence="2" type="ORF">WA026_003369</name>
</gene>
<evidence type="ECO:0000313" key="2">
    <source>
        <dbReference type="EMBL" id="KAK9869621.1"/>
    </source>
</evidence>
<keyword evidence="3" id="KW-1185">Reference proteome</keyword>
<protein>
    <submittedName>
        <fullName evidence="2">Uncharacterized protein</fullName>
    </submittedName>
</protein>
<dbReference type="Proteomes" id="UP001431783">
    <property type="component" value="Unassembled WGS sequence"/>
</dbReference>